<dbReference type="EMBL" id="NJBN01000006">
    <property type="protein sequence ID" value="TKJ40137.1"/>
    <property type="molecule type" value="Genomic_DNA"/>
</dbReference>
<dbReference type="Proteomes" id="UP000319619">
    <property type="component" value="Unassembled WGS sequence"/>
</dbReference>
<dbReference type="PANTHER" id="PTHR11228">
    <property type="entry name" value="RADICAL SAM DOMAIN PROTEIN"/>
    <property type="match status" value="1"/>
</dbReference>
<dbReference type="NCBIfam" id="TIGR04085">
    <property type="entry name" value="rSAM_more_4Fe4S"/>
    <property type="match status" value="1"/>
</dbReference>
<accession>A0A532UZH3</accession>
<name>A0A532UZH3_UNCL8</name>
<dbReference type="InterPro" id="IPR023885">
    <property type="entry name" value="4Fe4S-binding_SPASM_dom"/>
</dbReference>
<gene>
    <name evidence="1" type="ORF">CEE37_09355</name>
</gene>
<protein>
    <recommendedName>
        <fullName evidence="3">4Fe4S-binding SPASM domain-containing protein</fullName>
    </recommendedName>
</protein>
<dbReference type="SUPFAM" id="SSF102114">
    <property type="entry name" value="Radical SAM enzymes"/>
    <property type="match status" value="1"/>
</dbReference>
<comment type="caution">
    <text evidence="1">The sequence shown here is derived from an EMBL/GenBank/DDBJ whole genome shotgun (WGS) entry which is preliminary data.</text>
</comment>
<proteinExistence type="predicted"/>
<dbReference type="PANTHER" id="PTHR11228:SF7">
    <property type="entry name" value="PQQA PEPTIDE CYCLASE"/>
    <property type="match status" value="1"/>
</dbReference>
<organism evidence="1 2">
    <name type="scientific">candidate division LCP-89 bacterium B3_LCP</name>
    <dbReference type="NCBI Taxonomy" id="2012998"/>
    <lineage>
        <taxon>Bacteria</taxon>
        <taxon>Pseudomonadati</taxon>
        <taxon>Bacteria division LCP-89</taxon>
    </lineage>
</organism>
<dbReference type="InterPro" id="IPR050377">
    <property type="entry name" value="Radical_SAM_PqqE_MftC-like"/>
</dbReference>
<dbReference type="Gene3D" id="3.20.20.70">
    <property type="entry name" value="Aldolase class I"/>
    <property type="match status" value="1"/>
</dbReference>
<dbReference type="InterPro" id="IPR058240">
    <property type="entry name" value="rSAM_sf"/>
</dbReference>
<dbReference type="InterPro" id="IPR013785">
    <property type="entry name" value="Aldolase_TIM"/>
</dbReference>
<reference evidence="1 2" key="1">
    <citation type="submission" date="2017-06" db="EMBL/GenBank/DDBJ databases">
        <title>Novel microbial phyla capable of carbon fixation and sulfur reduction in deep-sea sediments.</title>
        <authorList>
            <person name="Huang J."/>
            <person name="Baker B."/>
            <person name="Wang Y."/>
        </authorList>
    </citation>
    <scope>NUCLEOTIDE SEQUENCE [LARGE SCALE GENOMIC DNA]</scope>
    <source>
        <strain evidence="1">B3_LCP</strain>
    </source>
</reference>
<dbReference type="AlphaFoldDB" id="A0A532UZH3"/>
<evidence type="ECO:0000313" key="2">
    <source>
        <dbReference type="Proteomes" id="UP000319619"/>
    </source>
</evidence>
<evidence type="ECO:0000313" key="1">
    <source>
        <dbReference type="EMBL" id="TKJ40137.1"/>
    </source>
</evidence>
<sequence length="212" mass="23602">MRGLERCRDLGVEASLVACLMKGNSGQMGKLAQLAVKLGVSLRINVYKSVFTREYQPDYNEFWGAIKDMAQAAYFCACSEPVVSAAVNNRKQKSGNPCGQMSFRVHPDGNIVPCVYLRDSDINIDDTVDDFSKQKRMLTERVNLPLPEVCGECSQVDICNGGCAARRLLGDPNDPDEYCYFIRGDNPDIPVRWKESKGLVHEDYLCTMILSG</sequence>
<evidence type="ECO:0008006" key="3">
    <source>
        <dbReference type="Google" id="ProtNLM"/>
    </source>
</evidence>